<evidence type="ECO:0000256" key="6">
    <source>
        <dbReference type="SAM" id="Phobius"/>
    </source>
</evidence>
<dbReference type="Pfam" id="PF02687">
    <property type="entry name" value="FtsX"/>
    <property type="match status" value="2"/>
</dbReference>
<keyword evidence="2" id="KW-1003">Cell membrane</keyword>
<organism evidence="8 9">
    <name type="scientific">Symmachiella dynata</name>
    <dbReference type="NCBI Taxonomy" id="2527995"/>
    <lineage>
        <taxon>Bacteria</taxon>
        <taxon>Pseudomonadati</taxon>
        <taxon>Planctomycetota</taxon>
        <taxon>Planctomycetia</taxon>
        <taxon>Planctomycetales</taxon>
        <taxon>Planctomycetaceae</taxon>
        <taxon>Symmachiella</taxon>
    </lineage>
</organism>
<keyword evidence="4 6" id="KW-1133">Transmembrane helix</keyword>
<feature type="domain" description="ABC3 transporter permease C-terminal" evidence="7">
    <location>
        <begin position="1057"/>
        <end position="1164"/>
    </location>
</feature>
<evidence type="ECO:0000256" key="4">
    <source>
        <dbReference type="ARBA" id="ARBA00022989"/>
    </source>
</evidence>
<keyword evidence="5 6" id="KW-0472">Membrane</keyword>
<dbReference type="RefSeq" id="WP_145377550.1">
    <property type="nucleotide sequence ID" value="NZ_CP036276.1"/>
</dbReference>
<evidence type="ECO:0000256" key="5">
    <source>
        <dbReference type="ARBA" id="ARBA00023136"/>
    </source>
</evidence>
<dbReference type="PANTHER" id="PTHR43738:SF2">
    <property type="entry name" value="ABC TRANSPORTER PERMEASE"/>
    <property type="match status" value="1"/>
</dbReference>
<keyword evidence="9" id="KW-1185">Reference proteome</keyword>
<comment type="subcellular location">
    <subcellularLocation>
        <location evidence="1">Cell membrane</location>
        <topology evidence="1">Multi-pass membrane protein</topology>
    </subcellularLocation>
</comment>
<accession>A0A517ZRQ2</accession>
<feature type="transmembrane region" description="Helical" evidence="6">
    <location>
        <begin position="1050"/>
        <end position="1074"/>
    </location>
</feature>
<feature type="transmembrane region" description="Helical" evidence="6">
    <location>
        <begin position="790"/>
        <end position="809"/>
    </location>
</feature>
<keyword evidence="3 6" id="KW-0812">Transmembrane</keyword>
<protein>
    <submittedName>
        <fullName evidence="8">FtsX-like permease family protein</fullName>
    </submittedName>
</protein>
<feature type="transmembrane region" description="Helical" evidence="6">
    <location>
        <begin position="1095"/>
        <end position="1125"/>
    </location>
</feature>
<dbReference type="InterPro" id="IPR003838">
    <property type="entry name" value="ABC3_permease_C"/>
</dbReference>
<name>A0A517ZRQ2_9PLAN</name>
<evidence type="ECO:0000256" key="2">
    <source>
        <dbReference type="ARBA" id="ARBA00022475"/>
    </source>
</evidence>
<feature type="transmembrane region" description="Helical" evidence="6">
    <location>
        <begin position="550"/>
        <end position="573"/>
    </location>
</feature>
<evidence type="ECO:0000259" key="7">
    <source>
        <dbReference type="Pfam" id="PF02687"/>
    </source>
</evidence>
<feature type="domain" description="ABC3 transporter permease C-terminal" evidence="7">
    <location>
        <begin position="556"/>
        <end position="676"/>
    </location>
</feature>
<evidence type="ECO:0000256" key="1">
    <source>
        <dbReference type="ARBA" id="ARBA00004651"/>
    </source>
</evidence>
<reference evidence="8 9" key="1">
    <citation type="submission" date="2019-02" db="EMBL/GenBank/DDBJ databases">
        <title>Deep-cultivation of Planctomycetes and their phenomic and genomic characterization uncovers novel biology.</title>
        <authorList>
            <person name="Wiegand S."/>
            <person name="Jogler M."/>
            <person name="Boedeker C."/>
            <person name="Pinto D."/>
            <person name="Vollmers J."/>
            <person name="Rivas-Marin E."/>
            <person name="Kohn T."/>
            <person name="Peeters S.H."/>
            <person name="Heuer A."/>
            <person name="Rast P."/>
            <person name="Oberbeckmann S."/>
            <person name="Bunk B."/>
            <person name="Jeske O."/>
            <person name="Meyerdierks A."/>
            <person name="Storesund J.E."/>
            <person name="Kallscheuer N."/>
            <person name="Luecker S."/>
            <person name="Lage O.M."/>
            <person name="Pohl T."/>
            <person name="Merkel B.J."/>
            <person name="Hornburger P."/>
            <person name="Mueller R.-W."/>
            <person name="Bruemmer F."/>
            <person name="Labrenz M."/>
            <person name="Spormann A.M."/>
            <person name="Op den Camp H."/>
            <person name="Overmann J."/>
            <person name="Amann R."/>
            <person name="Jetten M.S.M."/>
            <person name="Mascher T."/>
            <person name="Medema M.H."/>
            <person name="Devos D.P."/>
            <person name="Kaster A.-K."/>
            <person name="Ovreas L."/>
            <person name="Rohde M."/>
            <person name="Galperin M.Y."/>
            <person name="Jogler C."/>
        </authorList>
    </citation>
    <scope>NUCLEOTIDE SEQUENCE [LARGE SCALE GENOMIC DNA]</scope>
    <source>
        <strain evidence="8 9">Mal52</strain>
    </source>
</reference>
<dbReference type="Proteomes" id="UP000319383">
    <property type="component" value="Chromosome"/>
</dbReference>
<sequence length="1174" mass="126590">MLRKLVVSTLFYYWRTNLAVLLGVAAATAVIGGALVVGDSVKDSLRQMTLDRLGQIDHVLTGPRFFEESLADRLDAETQISGKFQPLAPAIVMQVSLETERTGDAQLLRRAGQVNLYGIDARLWDLTEHGNTPLPTDQDLVLSSNLAAALGVSVGDPLVVALEIPSSVPRDSLLGKNDDDVREIVLTVSAILPQESGVGRLGLHPSQQLPLNAFISLDTLQETLDLDQRRRSRSLPNGRVARINALFAAAKSFTDRAPQGADELNTAVSDVLTLADLDLRVRENKTPAYLSLESSRLILETAVADAAEELAGKADTTSPVLVYLINEFRSGKADDAFSMYSVVAGLDADVFTSDAKKPFGPFEFVGPPPQQPLGDNDIILNSWLAEDLQVGVGDEITLAYFLAGSKGELGDDTRTFTVRGITKLDGTPAADLGLTPEVKGITDVDTMDDWEQPFEMDMGRITSRDDSYWTEYRGTPKAFVTLETAQKLWTSRYGDLTSFRFVPGDGETLQAARERWERELPKQLPLKKIGMAFQPIKALGLMAASGTTDFSGLFIGFSFFIILSATILVGLLFRLGIEQRAAGVGLLLAVGFTPKQTRNMLLAEGLAIVATGGLLGVGLAIAYAHLMVYGLKTWWIGAIGTRFLLVSIHPGSLAIGWAISVIVAMLAVWWAMRGINAIPVRRLLSGDAQKLKPVTTAAPRLSKTFKISAGLAILLTVGVLTGLVPQSEAFGGFSWTIVCFFLVGISLLVASLALLSYRLAADTRTSIQGRGLAGLRRLSRQNAARNRSRSVLTAGLIASATFVVAAVAAGHRNPAVERPDKDSGNGGYTFVAESSQPILFDLNSEEGRAEFGLDDDASKAALKTLHSIAQFCVRPGEDASCLNIFQTRLPTILGVPRQLIDPSDGQRRFKFADTPGENPWKLLDEPQEDGTIPVLGDMNTLMYSLHKGIGQTVDVPGGKKLKIMGMFDGSVFQGQLLMSAANFDRVFPHAKGGSQYFLIDVAYDDNKSLAENRQVAEGVEKVLESKIGRGFDAQFVSDRLASFLAVQNTYLSTFLALGGLGLLLGTFGLATVMLRNVFERRNELALMRAVGFRNMSLVWLVLWENGLLLVWGLAAGTLSALAAMLPHLLTTGADVPWGMGAEVLAAIFLAGMFAALFAVRKAVQTPVLETLRGE</sequence>
<dbReference type="KEGG" id="sdyn:Mal52_36430"/>
<dbReference type="GO" id="GO:0005886">
    <property type="term" value="C:plasma membrane"/>
    <property type="evidence" value="ECO:0007669"/>
    <property type="project" value="UniProtKB-SubCell"/>
</dbReference>
<dbReference type="PANTHER" id="PTHR43738">
    <property type="entry name" value="ABC TRANSPORTER, MEMBRANE PROTEIN"/>
    <property type="match status" value="1"/>
</dbReference>
<evidence type="ECO:0000256" key="3">
    <source>
        <dbReference type="ARBA" id="ARBA00022692"/>
    </source>
</evidence>
<dbReference type="InterPro" id="IPR051125">
    <property type="entry name" value="ABC-4/HrtB_transporter"/>
</dbReference>
<evidence type="ECO:0000313" key="8">
    <source>
        <dbReference type="EMBL" id="QDU45154.1"/>
    </source>
</evidence>
<feature type="transmembrane region" description="Helical" evidence="6">
    <location>
        <begin position="1137"/>
        <end position="1159"/>
    </location>
</feature>
<feature type="transmembrane region" description="Helical" evidence="6">
    <location>
        <begin position="651"/>
        <end position="672"/>
    </location>
</feature>
<dbReference type="EMBL" id="CP036276">
    <property type="protein sequence ID" value="QDU45154.1"/>
    <property type="molecule type" value="Genomic_DNA"/>
</dbReference>
<gene>
    <name evidence="8" type="ORF">Mal52_36430</name>
</gene>
<feature type="transmembrane region" description="Helical" evidence="6">
    <location>
        <begin position="732"/>
        <end position="755"/>
    </location>
</feature>
<feature type="transmembrane region" description="Helical" evidence="6">
    <location>
        <begin position="707"/>
        <end position="726"/>
    </location>
</feature>
<proteinExistence type="predicted"/>
<dbReference type="AlphaFoldDB" id="A0A517ZRQ2"/>
<evidence type="ECO:0000313" key="9">
    <source>
        <dbReference type="Proteomes" id="UP000319383"/>
    </source>
</evidence>
<feature type="transmembrane region" description="Helical" evidence="6">
    <location>
        <begin position="605"/>
        <end position="631"/>
    </location>
</feature>